<keyword evidence="6" id="KW-0238">DNA-binding</keyword>
<dbReference type="InParanoid" id="A0A077ZVU6"/>
<dbReference type="GO" id="GO:0005634">
    <property type="term" value="C:nucleus"/>
    <property type="evidence" value="ECO:0007669"/>
    <property type="project" value="UniProtKB-SubCell"/>
</dbReference>
<dbReference type="OrthoDB" id="77828at2759"/>
<evidence type="ECO:0000256" key="1">
    <source>
        <dbReference type="ARBA" id="ARBA00004123"/>
    </source>
</evidence>
<accession>A0A077ZVU6</accession>
<reference evidence="10 11" key="1">
    <citation type="submission" date="2014-06" db="EMBL/GenBank/DDBJ databases">
        <authorList>
            <person name="Swart Estienne"/>
        </authorList>
    </citation>
    <scope>NUCLEOTIDE SEQUENCE [LARGE SCALE GENOMIC DNA]</scope>
    <source>
        <strain evidence="10 11">130c</strain>
    </source>
</reference>
<feature type="region of interest" description="Disordered" evidence="9">
    <location>
        <begin position="1"/>
        <end position="49"/>
    </location>
</feature>
<dbReference type="Gene3D" id="2.40.50.140">
    <property type="entry name" value="Nucleic acid-binding proteins"/>
    <property type="match status" value="1"/>
</dbReference>
<evidence type="ECO:0000256" key="9">
    <source>
        <dbReference type="SAM" id="MobiDB-lite"/>
    </source>
</evidence>
<dbReference type="EMBL" id="CCKQ01002966">
    <property type="protein sequence ID" value="CDW74075.1"/>
    <property type="molecule type" value="Genomic_DNA"/>
</dbReference>
<evidence type="ECO:0000313" key="10">
    <source>
        <dbReference type="EMBL" id="CDW74075.1"/>
    </source>
</evidence>
<dbReference type="AlphaFoldDB" id="A0A077ZVU6"/>
<feature type="compositionally biased region" description="Low complexity" evidence="9">
    <location>
        <begin position="19"/>
        <end position="48"/>
    </location>
</feature>
<dbReference type="InterPro" id="IPR040260">
    <property type="entry name" value="RFA2-like"/>
</dbReference>
<gene>
    <name evidence="10" type="primary">Contig9793.g10478</name>
    <name evidence="10" type="ORF">STYLEM_3068</name>
</gene>
<evidence type="ECO:0000256" key="4">
    <source>
        <dbReference type="ARBA" id="ARBA00022454"/>
    </source>
</evidence>
<comment type="subcellular location">
    <subcellularLocation>
        <location evidence="2">Chromosome</location>
        <location evidence="2">Telomere</location>
    </subcellularLocation>
    <subcellularLocation>
        <location evidence="1">Nucleus</location>
    </subcellularLocation>
</comment>
<protein>
    <recommendedName>
        <fullName evidence="3">CST complex subunit STN1</fullName>
    </recommendedName>
    <alternativeName>
        <fullName evidence="8">Suppressor of cdc thirteen homolog</fullName>
    </alternativeName>
</protein>
<organism evidence="10 11">
    <name type="scientific">Stylonychia lemnae</name>
    <name type="common">Ciliate</name>
    <dbReference type="NCBI Taxonomy" id="5949"/>
    <lineage>
        <taxon>Eukaryota</taxon>
        <taxon>Sar</taxon>
        <taxon>Alveolata</taxon>
        <taxon>Ciliophora</taxon>
        <taxon>Intramacronucleata</taxon>
        <taxon>Spirotrichea</taxon>
        <taxon>Stichotrichia</taxon>
        <taxon>Sporadotrichida</taxon>
        <taxon>Oxytrichidae</taxon>
        <taxon>Stylonychinae</taxon>
        <taxon>Stylonychia</taxon>
    </lineage>
</organism>
<evidence type="ECO:0000256" key="7">
    <source>
        <dbReference type="ARBA" id="ARBA00023242"/>
    </source>
</evidence>
<evidence type="ECO:0000313" key="11">
    <source>
        <dbReference type="Proteomes" id="UP000039865"/>
    </source>
</evidence>
<dbReference type="GO" id="GO:0000781">
    <property type="term" value="C:chromosome, telomeric region"/>
    <property type="evidence" value="ECO:0007669"/>
    <property type="project" value="UniProtKB-SubCell"/>
</dbReference>
<dbReference type="PANTHER" id="PTHR13989:SF33">
    <property type="entry name" value="CST COMPLEX SUBUNIT STN1"/>
    <property type="match status" value="1"/>
</dbReference>
<dbReference type="PANTHER" id="PTHR13989">
    <property type="entry name" value="REPLICATION PROTEIN A-RELATED"/>
    <property type="match status" value="1"/>
</dbReference>
<evidence type="ECO:0000256" key="5">
    <source>
        <dbReference type="ARBA" id="ARBA00022895"/>
    </source>
</evidence>
<dbReference type="InterPro" id="IPR012340">
    <property type="entry name" value="NA-bd_OB-fold"/>
</dbReference>
<keyword evidence="7" id="KW-0539">Nucleus</keyword>
<keyword evidence="5" id="KW-0779">Telomere</keyword>
<evidence type="ECO:0000256" key="6">
    <source>
        <dbReference type="ARBA" id="ARBA00023125"/>
    </source>
</evidence>
<proteinExistence type="predicted"/>
<name>A0A077ZVU6_STYLE</name>
<sequence length="527" mass="62708">MDNNRQGGGNFRNYDNKKQYNNNYNNNNSNYNKNQGYQNNYSNNYSNNTGEVSNYQPQLKNINFELTDIYFPLFVLQMRFDIFPLRNRSLRQNYQGQSDSIQRYILIFNLKFICRDNQSHLQAQGYEEIAEDDDYALLNEYQRQFYETNNKIFFILRDQFLLTKIQITGTLVFIIKKEEKYIFGIDDSTGVMVCVLWLNDFNNQGGNAGKRNSDFRTWFSEKNIQLGSVLAVLGSMEHYKDKIQVNVHKLRNITDISEEMLQYQQTINAQKCYFDPFKPFQRRLFNANWQQEQQQQFLLQQQENKKNQQNDPAADQEMAAGNEVYKFSINRIKKKINDYILNNYNELFQNVKNQSNNDQQIKKDSLEDSEMDSPSKPNTNTKAYQLPIDNQNLSVTELDFLENPKLLQKIGQELAFSDDPNKKPTELLRECLAELEEKGFVNLVGETAKYYMIQIRDQRKKLKYFIQNEMKNQRRGVHFETIYKDVCKQYDNFYTKEFVFKVIDELFQMGVIYEVAKLQYGYLDNQF</sequence>
<feature type="compositionally biased region" description="Gly residues" evidence="9">
    <location>
        <begin position="1"/>
        <end position="10"/>
    </location>
</feature>
<dbReference type="GO" id="GO:0003677">
    <property type="term" value="F:DNA binding"/>
    <property type="evidence" value="ECO:0007669"/>
    <property type="project" value="UniProtKB-KW"/>
</dbReference>
<evidence type="ECO:0000256" key="2">
    <source>
        <dbReference type="ARBA" id="ARBA00004574"/>
    </source>
</evidence>
<evidence type="ECO:0000256" key="8">
    <source>
        <dbReference type="ARBA" id="ARBA00030039"/>
    </source>
</evidence>
<keyword evidence="11" id="KW-1185">Reference proteome</keyword>
<dbReference type="Proteomes" id="UP000039865">
    <property type="component" value="Unassembled WGS sequence"/>
</dbReference>
<evidence type="ECO:0000256" key="3">
    <source>
        <dbReference type="ARBA" id="ARBA00017411"/>
    </source>
</evidence>
<keyword evidence="4" id="KW-0158">Chromosome</keyword>
<dbReference type="SUPFAM" id="SSF50249">
    <property type="entry name" value="Nucleic acid-binding proteins"/>
    <property type="match status" value="1"/>
</dbReference>